<sequence length="147" mass="15788">MKKDSSDNKVLLVGIIVTVLIIAVLLVKKVNGPTNQNVSPDQTESDIEKGEQTVSEPEPSAEEGLYLEVKRPADGDTVASPSLTVMGITETNAEVFINETELRADLQGNFSSTITLEEGENVIVITASDEEGNYSEKTLTVTYEPSG</sequence>
<feature type="region of interest" description="Disordered" evidence="1">
    <location>
        <begin position="33"/>
        <end position="73"/>
    </location>
</feature>
<evidence type="ECO:0000313" key="3">
    <source>
        <dbReference type="EMBL" id="OGK40111.1"/>
    </source>
</evidence>
<dbReference type="STRING" id="1802056.A2954_00530"/>
<evidence type="ECO:0008006" key="5">
    <source>
        <dbReference type="Google" id="ProtNLM"/>
    </source>
</evidence>
<gene>
    <name evidence="3" type="ORF">A2954_00530</name>
</gene>
<reference evidence="3 4" key="1">
    <citation type="journal article" date="2016" name="Nat. Commun.">
        <title>Thousands of microbial genomes shed light on interconnected biogeochemical processes in an aquifer system.</title>
        <authorList>
            <person name="Anantharaman K."/>
            <person name="Brown C.T."/>
            <person name="Hug L.A."/>
            <person name="Sharon I."/>
            <person name="Castelle C.J."/>
            <person name="Probst A.J."/>
            <person name="Thomas B.C."/>
            <person name="Singh A."/>
            <person name="Wilkins M.J."/>
            <person name="Karaoz U."/>
            <person name="Brodie E.L."/>
            <person name="Williams K.H."/>
            <person name="Hubbard S.S."/>
            <person name="Banfield J.F."/>
        </authorList>
    </citation>
    <scope>NUCLEOTIDE SEQUENCE [LARGE SCALE GENOMIC DNA]</scope>
</reference>
<name>A0A1F7I9R1_9BACT</name>
<protein>
    <recommendedName>
        <fullName evidence="5">Bacterial Ig domain-containing protein</fullName>
    </recommendedName>
</protein>
<dbReference type="InterPro" id="IPR013783">
    <property type="entry name" value="Ig-like_fold"/>
</dbReference>
<dbReference type="AlphaFoldDB" id="A0A1F7I9R1"/>
<dbReference type="Proteomes" id="UP000177698">
    <property type="component" value="Unassembled WGS sequence"/>
</dbReference>
<keyword evidence="2" id="KW-0472">Membrane</keyword>
<keyword evidence="2" id="KW-1133">Transmembrane helix</keyword>
<evidence type="ECO:0000313" key="4">
    <source>
        <dbReference type="Proteomes" id="UP000177698"/>
    </source>
</evidence>
<organism evidence="3 4">
    <name type="scientific">Candidatus Roizmanbacteria bacterium RIFCSPLOWO2_01_FULL_37_12</name>
    <dbReference type="NCBI Taxonomy" id="1802056"/>
    <lineage>
        <taxon>Bacteria</taxon>
        <taxon>Candidatus Roizmaniibacteriota</taxon>
    </lineage>
</organism>
<dbReference type="Pfam" id="PF09136">
    <property type="entry name" value="Glucodextran_B"/>
    <property type="match status" value="1"/>
</dbReference>
<dbReference type="EMBL" id="MGAG01000029">
    <property type="protein sequence ID" value="OGK40111.1"/>
    <property type="molecule type" value="Genomic_DNA"/>
</dbReference>
<keyword evidence="2" id="KW-0812">Transmembrane</keyword>
<proteinExistence type="predicted"/>
<dbReference type="Gene3D" id="2.60.40.10">
    <property type="entry name" value="Immunoglobulins"/>
    <property type="match status" value="1"/>
</dbReference>
<evidence type="ECO:0000256" key="1">
    <source>
        <dbReference type="SAM" id="MobiDB-lite"/>
    </source>
</evidence>
<feature type="compositionally biased region" description="Polar residues" evidence="1">
    <location>
        <begin position="33"/>
        <end position="42"/>
    </location>
</feature>
<evidence type="ECO:0000256" key="2">
    <source>
        <dbReference type="SAM" id="Phobius"/>
    </source>
</evidence>
<accession>A0A1F7I9R1</accession>
<comment type="caution">
    <text evidence="3">The sequence shown here is derived from an EMBL/GenBank/DDBJ whole genome shotgun (WGS) entry which is preliminary data.</text>
</comment>
<feature type="transmembrane region" description="Helical" evidence="2">
    <location>
        <begin position="10"/>
        <end position="27"/>
    </location>
</feature>